<dbReference type="InterPro" id="IPR036465">
    <property type="entry name" value="vWFA_dom_sf"/>
</dbReference>
<evidence type="ECO:0000256" key="1">
    <source>
        <dbReference type="SAM" id="Phobius"/>
    </source>
</evidence>
<keyword evidence="1" id="KW-0812">Transmembrane</keyword>
<keyword evidence="1" id="KW-1133">Transmembrane helix</keyword>
<sequence>MKKLYFIFVLLLSSTLLLGSTFNIKAANKNTISTAKTASSLNANKETQVKLSFPGKEDKLGSDIVFVLDKSGMSAQNDIYTQAKVFLKNIKNQAKDKNLDVKIGVVLFNSIGNIKQKLTNISTDKGYKDILKALNSSVSMGTNMHAGLLAAQKMLEDDKTVADSRKHMILISDGATYLYSKNKDYTKAYTRSFGNPKNQINPKTGKHYSNGSDKKGGIWEYQSRDYNTESTAPKFYNANTAEKLKAYLNEKRIHDKDFQKYEYEYNFASAYLNIGRKVMPISSDAVANIEAGFIYAWDTYKQIDSKYNTYVYYKNAADFDGSEFLKLLKGGELDTSFTELENKVTTMISKGSRVEDFIGRHFDFINDLNKIQIKSGSSVLDKERISNYRYGFGKRSDNTYRYELIYTPGDNEKIELKVNESVKADNLLELTYFEKLTVIPEKPGEYTFKTNEKAILYPIDSNKKPGKALVFPIPQVTYTVKKIEIKETEKKIKEKHKIKPEKKEVKPQTGDHTAIFAMIILVIGSVIGMIVLIRKKSK</sequence>
<dbReference type="InterPro" id="IPR002035">
    <property type="entry name" value="VWF_A"/>
</dbReference>
<dbReference type="Proteomes" id="UP000011758">
    <property type="component" value="Unassembled WGS sequence"/>
</dbReference>
<dbReference type="AlphaFoldDB" id="M2NGQ1"/>
<dbReference type="Pfam" id="PF00092">
    <property type="entry name" value="VWA"/>
    <property type="match status" value="1"/>
</dbReference>
<reference evidence="4 5" key="1">
    <citation type="submission" date="2013-02" db="EMBL/GenBank/DDBJ databases">
        <title>The Genome Sequence of Lactobacillus catenaformis F0143.</title>
        <authorList>
            <consortium name="The Broad Institute Genome Sequencing Platform"/>
            <person name="Earl A."/>
            <person name="Ward D."/>
            <person name="Feldgarden M."/>
            <person name="Gevers D."/>
            <person name="Izard J."/>
            <person name="Blanton J.M."/>
            <person name="Mathney J."/>
            <person name="Dewhirst F.E."/>
            <person name="Young S.K."/>
            <person name="Zeng Q."/>
            <person name="Gargeya S."/>
            <person name="Fitzgerald M."/>
            <person name="Haas B."/>
            <person name="Abouelleil A."/>
            <person name="Alvarado L."/>
            <person name="Arachchi H.M."/>
            <person name="Berlin A."/>
            <person name="Chapman S.B."/>
            <person name="Gearin G."/>
            <person name="Goldberg J."/>
            <person name="Griggs A."/>
            <person name="Gujja S."/>
            <person name="Hansen M."/>
            <person name="Heiman D."/>
            <person name="Howarth C."/>
            <person name="Larimer J."/>
            <person name="Lui A."/>
            <person name="MacDonald P.J.P."/>
            <person name="McCowen C."/>
            <person name="Montmayeur A."/>
            <person name="Murphy C."/>
            <person name="Neiman D."/>
            <person name="Pearson M."/>
            <person name="Priest M."/>
            <person name="Roberts A."/>
            <person name="Saif S."/>
            <person name="Shea T."/>
            <person name="Sisk P."/>
            <person name="Stolte C."/>
            <person name="Sykes S."/>
            <person name="Wortman J."/>
            <person name="Nusbaum C."/>
            <person name="Birren B."/>
        </authorList>
    </citation>
    <scope>NUCLEOTIDE SEQUENCE [LARGE SCALE GENOMIC DNA]</scope>
    <source>
        <strain evidence="4 5">OT 569</strain>
    </source>
</reference>
<dbReference type="SUPFAM" id="SSF53300">
    <property type="entry name" value="vWA-like"/>
    <property type="match status" value="1"/>
</dbReference>
<evidence type="ECO:0000259" key="3">
    <source>
        <dbReference type="PROSITE" id="PS50234"/>
    </source>
</evidence>
<feature type="chain" id="PRO_5004021650" description="VWFA domain-containing protein" evidence="2">
    <location>
        <begin position="27"/>
        <end position="538"/>
    </location>
</feature>
<name>M2NGQ1_9FIRM</name>
<evidence type="ECO:0000313" key="4">
    <source>
        <dbReference type="EMBL" id="EMD17403.1"/>
    </source>
</evidence>
<dbReference type="OrthoDB" id="9776008at2"/>
<evidence type="ECO:0000313" key="5">
    <source>
        <dbReference type="Proteomes" id="UP000011758"/>
    </source>
</evidence>
<accession>M2NGQ1</accession>
<evidence type="ECO:0000256" key="2">
    <source>
        <dbReference type="SAM" id="SignalP"/>
    </source>
</evidence>
<keyword evidence="2" id="KW-0732">Signal</keyword>
<proteinExistence type="predicted"/>
<comment type="caution">
    <text evidence="4">The sequence shown here is derived from an EMBL/GenBank/DDBJ whole genome shotgun (WGS) entry which is preliminary data.</text>
</comment>
<protein>
    <recommendedName>
        <fullName evidence="3">VWFA domain-containing protein</fullName>
    </recommendedName>
</protein>
<dbReference type="eggNOG" id="COG2304">
    <property type="taxonomic scope" value="Bacteria"/>
</dbReference>
<organism evidence="4 5">
    <name type="scientific">Eggerthia catenaformis OT 569 = DSM 20559</name>
    <dbReference type="NCBI Taxonomy" id="999415"/>
    <lineage>
        <taxon>Bacteria</taxon>
        <taxon>Bacillati</taxon>
        <taxon>Bacillota</taxon>
        <taxon>Erysipelotrichia</taxon>
        <taxon>Erysipelotrichales</taxon>
        <taxon>Coprobacillaceae</taxon>
        <taxon>Eggerthia</taxon>
    </lineage>
</organism>
<feature type="signal peptide" evidence="2">
    <location>
        <begin position="1"/>
        <end position="26"/>
    </location>
</feature>
<dbReference type="PROSITE" id="PS50234">
    <property type="entry name" value="VWFA"/>
    <property type="match status" value="1"/>
</dbReference>
<dbReference type="PATRIC" id="fig|999415.3.peg.190"/>
<feature type="domain" description="VWFA" evidence="3">
    <location>
        <begin position="63"/>
        <end position="174"/>
    </location>
</feature>
<gene>
    <name evidence="4" type="ORF">HMPREF9943_00190</name>
</gene>
<keyword evidence="5" id="KW-1185">Reference proteome</keyword>
<keyword evidence="1" id="KW-0472">Membrane</keyword>
<dbReference type="STRING" id="999415.HMPREF9943_00190"/>
<dbReference type="RefSeq" id="WP_004801201.1">
    <property type="nucleotide sequence ID" value="NZ_KB446646.1"/>
</dbReference>
<feature type="transmembrane region" description="Helical" evidence="1">
    <location>
        <begin position="514"/>
        <end position="533"/>
    </location>
</feature>
<dbReference type="CDD" id="cd00198">
    <property type="entry name" value="vWFA"/>
    <property type="match status" value="1"/>
</dbReference>
<dbReference type="Gene3D" id="3.40.50.410">
    <property type="entry name" value="von Willebrand factor, type A domain"/>
    <property type="match status" value="1"/>
</dbReference>
<dbReference type="EMBL" id="AGEJ01000005">
    <property type="protein sequence ID" value="EMD17403.1"/>
    <property type="molecule type" value="Genomic_DNA"/>
</dbReference>
<dbReference type="BioCyc" id="ECAT999415-HMP:GTTI-199-MONOMER"/>